<dbReference type="EnsemblBacteria" id="ABD42806">
    <property type="protein sequence ID" value="ABD42806"/>
    <property type="gene ID" value="Mhun_3120"/>
</dbReference>
<reference evidence="2" key="1">
    <citation type="journal article" date="2016" name="Stand. Genomic Sci.">
        <title>Complete genome sequence of Methanospirillum hungatei type strain JF1.</title>
        <authorList>
            <person name="Gunsalus R.P."/>
            <person name="Cook L.E."/>
            <person name="Crable B."/>
            <person name="Rohlin L."/>
            <person name="McDonald E."/>
            <person name="Mouttaki H."/>
            <person name="Sieber J.R."/>
            <person name="Poweleit N."/>
            <person name="Zhou H."/>
            <person name="Lapidus A.L."/>
            <person name="Daligault H.E."/>
            <person name="Land M."/>
            <person name="Gilna P."/>
            <person name="Ivanova N."/>
            <person name="Kyrpides N."/>
            <person name="Culley D.E."/>
            <person name="McInerney M.J."/>
        </authorList>
    </citation>
    <scope>NUCLEOTIDE SEQUENCE [LARGE SCALE GENOMIC DNA]</scope>
    <source>
        <strain evidence="2">ATCC 27890 / DSM 864 / NBRC 100397 / JF-1</strain>
    </source>
</reference>
<dbReference type="KEGG" id="mhu:Mhun_3120"/>
<dbReference type="RefSeq" id="WP_011450054.1">
    <property type="nucleotide sequence ID" value="NC_007796.1"/>
</dbReference>
<organism evidence="1 2">
    <name type="scientific">Methanospirillum hungatei JF-1 (strain ATCC 27890 / DSM 864 / NBRC 100397 / JF-1)</name>
    <dbReference type="NCBI Taxonomy" id="323259"/>
    <lineage>
        <taxon>Archaea</taxon>
        <taxon>Methanobacteriati</taxon>
        <taxon>Methanobacteriota</taxon>
        <taxon>Stenosarchaea group</taxon>
        <taxon>Methanomicrobia</taxon>
        <taxon>Methanomicrobiales</taxon>
        <taxon>Methanospirillaceae</taxon>
        <taxon>Methanospirillum</taxon>
    </lineage>
</organism>
<evidence type="ECO:0000313" key="1">
    <source>
        <dbReference type="EMBL" id="ABD42806.1"/>
    </source>
</evidence>
<dbReference type="Pfam" id="PF08889">
    <property type="entry name" value="WbqC"/>
    <property type="match status" value="1"/>
</dbReference>
<keyword evidence="2" id="KW-1185">Reference proteome</keyword>
<accession>Q2FUJ9</accession>
<dbReference type="EMBL" id="CP000254">
    <property type="protein sequence ID" value="ABD42806.1"/>
    <property type="molecule type" value="Genomic_DNA"/>
</dbReference>
<dbReference type="Proteomes" id="UP000001941">
    <property type="component" value="Chromosome"/>
</dbReference>
<dbReference type="OrthoDB" id="199543at2157"/>
<dbReference type="GeneID" id="3921956"/>
<dbReference type="AlphaFoldDB" id="Q2FUJ9"/>
<protein>
    <recommendedName>
        <fullName evidence="3">WbqC-like protein</fullName>
    </recommendedName>
</protein>
<dbReference type="STRING" id="323259.Mhun_3120"/>
<name>Q2FUJ9_METHJ</name>
<sequence length="231" mass="27024">MKAAIIQSNYLPWKGYFDIIHDVDVFVFLEDVQYTKQDWRNRNRIKTPHGPKWIIVPVTGGIHQKIFDVKIDYSSNWIEKQKRQIEHSYCKAHYYENYKKELLDIFIKNFDSLSELNIFAIKKISKILGIETKFSKSTDLNVDGTKDDKLIGICQKIGANSYMSGPAAKNYIKIDKFSNANIELEFKDYSGYPEYPQLWNGFEHSVSIIDLIFNCGDKAPNYIWGWRNGKQ</sequence>
<gene>
    <name evidence="1" type="ordered locus">Mhun_3120</name>
</gene>
<dbReference type="InParanoid" id="Q2FUJ9"/>
<dbReference type="HOGENOM" id="CLU_079350_0_0_2"/>
<dbReference type="InterPro" id="IPR014985">
    <property type="entry name" value="WbqC"/>
</dbReference>
<proteinExistence type="predicted"/>
<dbReference type="eggNOG" id="arCOG06939">
    <property type="taxonomic scope" value="Archaea"/>
</dbReference>
<evidence type="ECO:0000313" key="2">
    <source>
        <dbReference type="Proteomes" id="UP000001941"/>
    </source>
</evidence>
<evidence type="ECO:0008006" key="3">
    <source>
        <dbReference type="Google" id="ProtNLM"/>
    </source>
</evidence>